<name>A0A0F9HXQ8_9ZZZZ</name>
<evidence type="ECO:0000256" key="1">
    <source>
        <dbReference type="SAM" id="MobiDB-lite"/>
    </source>
</evidence>
<comment type="caution">
    <text evidence="2">The sequence shown here is derived from an EMBL/GenBank/DDBJ whole genome shotgun (WGS) entry which is preliminary data.</text>
</comment>
<organism evidence="2">
    <name type="scientific">marine sediment metagenome</name>
    <dbReference type="NCBI Taxonomy" id="412755"/>
    <lineage>
        <taxon>unclassified sequences</taxon>
        <taxon>metagenomes</taxon>
        <taxon>ecological metagenomes</taxon>
    </lineage>
</organism>
<feature type="region of interest" description="Disordered" evidence="1">
    <location>
        <begin position="1"/>
        <end position="27"/>
    </location>
</feature>
<sequence length="203" mass="22542">MTDRDRDGQVASVTTQEVPPVRRHRSSEVIVAEQTTVSTVEETKGEDGSPVKTTHTRPGTKVMYKPTEHQGYQPKTVAGSAVGMLLGQGWFEFCPDCDKEHLNKDGVASTDPNLCSAREPLAVRVCPVCQKRIYDNVRSAEGEQDTEDVNVIKDDSYEKSTGATRTRATLDLHIWVRHPRQAQQMNLAPLPVALRDMVEEVKA</sequence>
<gene>
    <name evidence="2" type="ORF">LCGC14_1647620</name>
</gene>
<evidence type="ECO:0000313" key="2">
    <source>
        <dbReference type="EMBL" id="KKM20221.1"/>
    </source>
</evidence>
<protein>
    <submittedName>
        <fullName evidence="2">Uncharacterized protein</fullName>
    </submittedName>
</protein>
<accession>A0A0F9HXQ8</accession>
<dbReference type="AlphaFoldDB" id="A0A0F9HXQ8"/>
<proteinExistence type="predicted"/>
<dbReference type="EMBL" id="LAZR01013812">
    <property type="protein sequence ID" value="KKM20221.1"/>
    <property type="molecule type" value="Genomic_DNA"/>
</dbReference>
<feature type="region of interest" description="Disordered" evidence="1">
    <location>
        <begin position="39"/>
        <end position="58"/>
    </location>
</feature>
<reference evidence="2" key="1">
    <citation type="journal article" date="2015" name="Nature">
        <title>Complex archaea that bridge the gap between prokaryotes and eukaryotes.</title>
        <authorList>
            <person name="Spang A."/>
            <person name="Saw J.H."/>
            <person name="Jorgensen S.L."/>
            <person name="Zaremba-Niedzwiedzka K."/>
            <person name="Martijn J."/>
            <person name="Lind A.E."/>
            <person name="van Eijk R."/>
            <person name="Schleper C."/>
            <person name="Guy L."/>
            <person name="Ettema T.J."/>
        </authorList>
    </citation>
    <scope>NUCLEOTIDE SEQUENCE</scope>
</reference>